<sequence>MKSTPEEIEAALANYRKVTAERNKRDLQIFVDAIVDADFEDEQVRDEFTDEQMHKERMGQLGELVQDDLDNLSQPTELMERYDELAASLYLDGTFGGDIDPEKRANRAEAYFKALDAALRERAPEEVKETISVLEEFRVLARHITGICGPGLPKNHTERGITFSCVGAFDEISSRMLTPEETRAELVIDERIALGWNPGH</sequence>
<organism evidence="1 2">
    <name type="scientific">Diaporthe eres</name>
    <name type="common">Phomopsis oblonga</name>
    <dbReference type="NCBI Taxonomy" id="83184"/>
    <lineage>
        <taxon>Eukaryota</taxon>
        <taxon>Fungi</taxon>
        <taxon>Dikarya</taxon>
        <taxon>Ascomycota</taxon>
        <taxon>Pezizomycotina</taxon>
        <taxon>Sordariomycetes</taxon>
        <taxon>Sordariomycetidae</taxon>
        <taxon>Diaporthales</taxon>
        <taxon>Diaporthaceae</taxon>
        <taxon>Diaporthe</taxon>
        <taxon>Diaporthe eres species complex</taxon>
    </lineage>
</organism>
<name>A0ABR1NLT2_DIAER</name>
<dbReference type="Proteomes" id="UP001430848">
    <property type="component" value="Unassembled WGS sequence"/>
</dbReference>
<evidence type="ECO:0000313" key="2">
    <source>
        <dbReference type="Proteomes" id="UP001430848"/>
    </source>
</evidence>
<evidence type="ECO:0000313" key="1">
    <source>
        <dbReference type="EMBL" id="KAK7706083.1"/>
    </source>
</evidence>
<reference evidence="1 2" key="1">
    <citation type="submission" date="2024-02" db="EMBL/GenBank/DDBJ databases">
        <title>De novo assembly and annotation of 12 fungi associated with fruit tree decline syndrome in Ontario, Canada.</title>
        <authorList>
            <person name="Sulman M."/>
            <person name="Ellouze W."/>
            <person name="Ilyukhin E."/>
        </authorList>
    </citation>
    <scope>NUCLEOTIDE SEQUENCE [LARGE SCALE GENOMIC DNA]</scope>
    <source>
        <strain evidence="1 2">M169</strain>
    </source>
</reference>
<dbReference type="EMBL" id="JAKNSF020000226">
    <property type="protein sequence ID" value="KAK7706083.1"/>
    <property type="molecule type" value="Genomic_DNA"/>
</dbReference>
<feature type="non-terminal residue" evidence="1">
    <location>
        <position position="200"/>
    </location>
</feature>
<gene>
    <name evidence="1" type="ORF">SLS63_014041</name>
</gene>
<proteinExistence type="predicted"/>
<protein>
    <submittedName>
        <fullName evidence="1">Uncharacterized protein</fullName>
    </submittedName>
</protein>
<keyword evidence="2" id="KW-1185">Reference proteome</keyword>
<comment type="caution">
    <text evidence="1">The sequence shown here is derived from an EMBL/GenBank/DDBJ whole genome shotgun (WGS) entry which is preliminary data.</text>
</comment>
<accession>A0ABR1NLT2</accession>